<comment type="caution">
    <text evidence="1">The sequence shown here is derived from an EMBL/GenBank/DDBJ whole genome shotgun (WGS) entry which is preliminary data.</text>
</comment>
<evidence type="ECO:0000313" key="1">
    <source>
        <dbReference type="EMBL" id="KAL3316575.1"/>
    </source>
</evidence>
<dbReference type="Proteomes" id="UP001626550">
    <property type="component" value="Unassembled WGS sequence"/>
</dbReference>
<proteinExistence type="predicted"/>
<name>A0ABD2QAJ4_9PLAT</name>
<accession>A0ABD2QAJ4</accession>
<dbReference type="AlphaFoldDB" id="A0ABD2QAJ4"/>
<sequence>MTWRHLRARDGALEAVLREDRYLQCFQTAFLRLVTSARLDKGWVILCPQWHSFTCFDSVLTEPHTQSALTIRIDRIPIRLNDRFAAVPSSAQSAHRLLLLSNPPLEECILIDRTNKDSP</sequence>
<dbReference type="EMBL" id="JBJKFK010000518">
    <property type="protein sequence ID" value="KAL3316575.1"/>
    <property type="molecule type" value="Genomic_DNA"/>
</dbReference>
<reference evidence="1 2" key="1">
    <citation type="submission" date="2024-11" db="EMBL/GenBank/DDBJ databases">
        <title>Adaptive evolution of stress response genes in parasites aligns with host niche diversity.</title>
        <authorList>
            <person name="Hahn C."/>
            <person name="Resl P."/>
        </authorList>
    </citation>
    <scope>NUCLEOTIDE SEQUENCE [LARGE SCALE GENOMIC DNA]</scope>
    <source>
        <strain evidence="1">EGGRZ-B1_66</strain>
        <tissue evidence="1">Body</tissue>
    </source>
</reference>
<keyword evidence="2" id="KW-1185">Reference proteome</keyword>
<gene>
    <name evidence="1" type="ORF">Ciccas_004779</name>
</gene>
<organism evidence="1 2">
    <name type="scientific">Cichlidogyrus casuarinus</name>
    <dbReference type="NCBI Taxonomy" id="1844966"/>
    <lineage>
        <taxon>Eukaryota</taxon>
        <taxon>Metazoa</taxon>
        <taxon>Spiralia</taxon>
        <taxon>Lophotrochozoa</taxon>
        <taxon>Platyhelminthes</taxon>
        <taxon>Monogenea</taxon>
        <taxon>Monopisthocotylea</taxon>
        <taxon>Dactylogyridea</taxon>
        <taxon>Ancyrocephalidae</taxon>
        <taxon>Cichlidogyrus</taxon>
    </lineage>
</organism>
<protein>
    <submittedName>
        <fullName evidence="1">Uncharacterized protein</fullName>
    </submittedName>
</protein>
<evidence type="ECO:0000313" key="2">
    <source>
        <dbReference type="Proteomes" id="UP001626550"/>
    </source>
</evidence>